<evidence type="ECO:0000256" key="10">
    <source>
        <dbReference type="ARBA" id="ARBA00023186"/>
    </source>
</evidence>
<dbReference type="GO" id="GO:0015031">
    <property type="term" value="P:protein transport"/>
    <property type="evidence" value="ECO:0007669"/>
    <property type="project" value="UniProtKB-KW"/>
</dbReference>
<reference evidence="14 15" key="1">
    <citation type="submission" date="2018-06" db="EMBL/GenBank/DDBJ databases">
        <title>Genomic Encyclopedia of Type Strains, Phase IV (KMG-IV): sequencing the most valuable type-strain genomes for metagenomic binning, comparative biology and taxonomic classification.</title>
        <authorList>
            <person name="Goeker M."/>
        </authorList>
    </citation>
    <scope>NUCLEOTIDE SEQUENCE [LARGE SCALE GENOMIC DNA]</scope>
    <source>
        <strain evidence="14 15">DSM 25520</strain>
    </source>
</reference>
<evidence type="ECO:0000256" key="6">
    <source>
        <dbReference type="ARBA" id="ARBA00022729"/>
    </source>
</evidence>
<dbReference type="OrthoDB" id="5296388at2"/>
<evidence type="ECO:0000256" key="7">
    <source>
        <dbReference type="ARBA" id="ARBA00022927"/>
    </source>
</evidence>
<evidence type="ECO:0000256" key="11">
    <source>
        <dbReference type="ARBA" id="ARBA00023237"/>
    </source>
</evidence>
<dbReference type="SUPFAM" id="SSF89392">
    <property type="entry name" value="Prokaryotic lipoproteins and lipoprotein localization factors"/>
    <property type="match status" value="1"/>
</dbReference>
<dbReference type="InterPro" id="IPR004565">
    <property type="entry name" value="OM_lipoprot_LolB"/>
</dbReference>
<keyword evidence="8" id="KW-0472">Membrane</keyword>
<accession>A0A366H742</accession>
<dbReference type="Pfam" id="PF03550">
    <property type="entry name" value="LolB"/>
    <property type="match status" value="1"/>
</dbReference>
<keyword evidence="12 14" id="KW-0449">Lipoprotein</keyword>
<dbReference type="RefSeq" id="WP_113934119.1">
    <property type="nucleotide sequence ID" value="NZ_JACCEU010000009.1"/>
</dbReference>
<evidence type="ECO:0000313" key="14">
    <source>
        <dbReference type="EMBL" id="RBP37970.1"/>
    </source>
</evidence>
<evidence type="ECO:0000256" key="1">
    <source>
        <dbReference type="ARBA" id="ARBA00004459"/>
    </source>
</evidence>
<proteinExistence type="inferred from homology"/>
<keyword evidence="11" id="KW-0998">Cell outer membrane</keyword>
<keyword evidence="5" id="KW-0813">Transport</keyword>
<dbReference type="CDD" id="cd16326">
    <property type="entry name" value="LolB"/>
    <property type="match status" value="1"/>
</dbReference>
<comment type="subcellular location">
    <subcellularLocation>
        <location evidence="1">Cell outer membrane</location>
        <topology evidence="1">Lipid-anchor</topology>
    </subcellularLocation>
</comment>
<evidence type="ECO:0000256" key="9">
    <source>
        <dbReference type="ARBA" id="ARBA00023139"/>
    </source>
</evidence>
<comment type="caution">
    <text evidence="14">The sequence shown here is derived from an EMBL/GenBank/DDBJ whole genome shotgun (WGS) entry which is preliminary data.</text>
</comment>
<dbReference type="EMBL" id="QNRQ01000008">
    <property type="protein sequence ID" value="RBP37970.1"/>
    <property type="molecule type" value="Genomic_DNA"/>
</dbReference>
<protein>
    <recommendedName>
        <fullName evidence="4">Outer-membrane lipoprotein LolB</fullName>
    </recommendedName>
</protein>
<comment type="subunit">
    <text evidence="3">Monomer.</text>
</comment>
<dbReference type="Gene3D" id="2.50.20.10">
    <property type="entry name" value="Lipoprotein localisation LolA/LolB/LppX"/>
    <property type="match status" value="1"/>
</dbReference>
<dbReference type="Proteomes" id="UP000253628">
    <property type="component" value="Unassembled WGS sequence"/>
</dbReference>
<evidence type="ECO:0000313" key="15">
    <source>
        <dbReference type="Proteomes" id="UP000253628"/>
    </source>
</evidence>
<evidence type="ECO:0000256" key="8">
    <source>
        <dbReference type="ARBA" id="ARBA00023136"/>
    </source>
</evidence>
<keyword evidence="10" id="KW-0143">Chaperone</keyword>
<dbReference type="GO" id="GO:0009279">
    <property type="term" value="C:cell outer membrane"/>
    <property type="evidence" value="ECO:0007669"/>
    <property type="project" value="UniProtKB-SubCell"/>
</dbReference>
<dbReference type="AlphaFoldDB" id="A0A366H742"/>
<organism evidence="14 15">
    <name type="scientific">Eoetvoesiella caeni</name>
    <dbReference type="NCBI Taxonomy" id="645616"/>
    <lineage>
        <taxon>Bacteria</taxon>
        <taxon>Pseudomonadati</taxon>
        <taxon>Pseudomonadota</taxon>
        <taxon>Betaproteobacteria</taxon>
        <taxon>Burkholderiales</taxon>
        <taxon>Alcaligenaceae</taxon>
        <taxon>Eoetvoesiella</taxon>
    </lineage>
</organism>
<evidence type="ECO:0000256" key="5">
    <source>
        <dbReference type="ARBA" id="ARBA00022448"/>
    </source>
</evidence>
<keyword evidence="6 13" id="KW-0732">Signal</keyword>
<keyword evidence="9" id="KW-0564">Palmitate</keyword>
<evidence type="ECO:0000256" key="2">
    <source>
        <dbReference type="ARBA" id="ARBA00009696"/>
    </source>
</evidence>
<evidence type="ECO:0000256" key="13">
    <source>
        <dbReference type="SAM" id="SignalP"/>
    </source>
</evidence>
<comment type="similarity">
    <text evidence="2">Belongs to the LolB family.</text>
</comment>
<gene>
    <name evidence="14" type="ORF">DFR37_108153</name>
</gene>
<feature type="signal peptide" evidence="13">
    <location>
        <begin position="1"/>
        <end position="26"/>
    </location>
</feature>
<name>A0A366H742_9BURK</name>
<keyword evidence="7" id="KW-0653">Protein transport</keyword>
<sequence>MTAHWLARWRAGLMAGLACLLLAACATPQKIAGSGPGAQAFDRIGRFAVSVEHRDGTRDAVQGGFAWHDAGRELLLDLANPLGSTLARVRVLPGEAIMTRSNGQTETASSPDGLVDQVLGSPIPVAGLRDWLRGKTGGAPVSGLQKNDAGQITQFQQAGWQIALSRYDSEGPRLLQLSRREASRDISVRLVIDES</sequence>
<dbReference type="InterPro" id="IPR029046">
    <property type="entry name" value="LolA/LolB/LppX"/>
</dbReference>
<evidence type="ECO:0000256" key="3">
    <source>
        <dbReference type="ARBA" id="ARBA00011245"/>
    </source>
</evidence>
<evidence type="ECO:0000256" key="12">
    <source>
        <dbReference type="ARBA" id="ARBA00023288"/>
    </source>
</evidence>
<keyword evidence="15" id="KW-1185">Reference proteome</keyword>
<feature type="chain" id="PRO_5017041573" description="Outer-membrane lipoprotein LolB" evidence="13">
    <location>
        <begin position="27"/>
        <end position="195"/>
    </location>
</feature>
<evidence type="ECO:0000256" key="4">
    <source>
        <dbReference type="ARBA" id="ARBA00016202"/>
    </source>
</evidence>